<reference evidence="2 3" key="1">
    <citation type="submission" date="2015-05" db="EMBL/GenBank/DDBJ databases">
        <title>Whole genome sequence and identification of bacterial endophytes from Costus igneus.</title>
        <authorList>
            <person name="Lee Y.P."/>
            <person name="Gan H.M."/>
            <person name="Eng W."/>
            <person name="Wheatley M.S."/>
            <person name="Caraballo A."/>
            <person name="Polter S."/>
            <person name="Savka M.A."/>
            <person name="Hudson A.O."/>
        </authorList>
    </citation>
    <scope>NUCLEOTIDE SEQUENCE [LARGE SCALE GENOMIC DNA]</scope>
    <source>
        <strain evidence="2 3">RIT379</strain>
    </source>
</reference>
<name>A0A0J1IES7_NIACI</name>
<dbReference type="OrthoDB" id="9789567at2"/>
<accession>A0A0J1IES7</accession>
<protein>
    <submittedName>
        <fullName evidence="2">Uncharacterized protein</fullName>
    </submittedName>
</protein>
<evidence type="ECO:0000313" key="3">
    <source>
        <dbReference type="Proteomes" id="UP000036045"/>
    </source>
</evidence>
<organism evidence="2 3">
    <name type="scientific">Niallia circulans</name>
    <name type="common">Bacillus circulans</name>
    <dbReference type="NCBI Taxonomy" id="1397"/>
    <lineage>
        <taxon>Bacteria</taxon>
        <taxon>Bacillati</taxon>
        <taxon>Bacillota</taxon>
        <taxon>Bacilli</taxon>
        <taxon>Bacillales</taxon>
        <taxon>Bacillaceae</taxon>
        <taxon>Niallia</taxon>
    </lineage>
</organism>
<sequence>MDFNIELLTNLHKKILQDMYFDYEENSTPYIDMVTIMGSLFYFEQQTKKARKNNHLIVPVFNLSLWEKNNDVLKELIDWIMDEPVYLNFQQNEAALLAPSFFLPNNQEVTLFLDDMASLVGVAKNKFPDLPIASDYIRLKNMNNEQSKQEKLAAFLRSNVSDSGEIIHLGSAICKKVRRKRSAASICLLVSIAAAKTYFNGKGNVYVYQNSKINKDISIDGNVLLKATHPKTFNLLNALYSGLELDLTIQTPILHRPFYRVINEMPKEYKLQIKNTAECLRMRGDGYISAKVPCGICLPCLQRKMALAASNNEVYDTLYQYDYGQKTADIKNEEDKRILTENLQALEDAIEYLETNVSRLASEEQTIAEEFIFTYHQFKEKY</sequence>
<proteinExistence type="predicted"/>
<gene>
    <name evidence="2" type="ORF">ABW02_17380</name>
</gene>
<evidence type="ECO:0000313" key="2">
    <source>
        <dbReference type="EMBL" id="KLV24462.1"/>
    </source>
</evidence>
<dbReference type="RefSeq" id="WP_047943545.1">
    <property type="nucleotide sequence ID" value="NZ_CP053989.1"/>
</dbReference>
<keyword evidence="3" id="KW-1185">Reference proteome</keyword>
<dbReference type="PATRIC" id="fig|1397.4.peg.2175"/>
<evidence type="ECO:0000256" key="1">
    <source>
        <dbReference type="SAM" id="Coils"/>
    </source>
</evidence>
<keyword evidence="1" id="KW-0175">Coiled coil</keyword>
<dbReference type="GeneID" id="56350727"/>
<dbReference type="EMBL" id="LDPH01000020">
    <property type="protein sequence ID" value="KLV24462.1"/>
    <property type="molecule type" value="Genomic_DNA"/>
</dbReference>
<dbReference type="AlphaFoldDB" id="A0A0J1IES7"/>
<dbReference type="InterPro" id="IPR014729">
    <property type="entry name" value="Rossmann-like_a/b/a_fold"/>
</dbReference>
<dbReference type="Gene3D" id="3.40.50.620">
    <property type="entry name" value="HUPs"/>
    <property type="match status" value="1"/>
</dbReference>
<dbReference type="Proteomes" id="UP000036045">
    <property type="component" value="Unassembled WGS sequence"/>
</dbReference>
<comment type="caution">
    <text evidence="2">The sequence shown here is derived from an EMBL/GenBank/DDBJ whole genome shotgun (WGS) entry which is preliminary data.</text>
</comment>
<feature type="coiled-coil region" evidence="1">
    <location>
        <begin position="336"/>
        <end position="363"/>
    </location>
</feature>